<reference evidence="3" key="1">
    <citation type="submission" date="2013-10" db="EMBL/GenBank/DDBJ databases">
        <title>Genomic analysis of the causative agents of coccidiosis in chickens.</title>
        <authorList>
            <person name="Reid A.J."/>
            <person name="Blake D."/>
            <person name="Billington K."/>
            <person name="Browne H."/>
            <person name="Dunn M."/>
            <person name="Hung S."/>
            <person name="Kawahara F."/>
            <person name="Miranda-Saavedra D."/>
            <person name="Mourier T."/>
            <person name="Nagra H."/>
            <person name="Otto T.D."/>
            <person name="Rawlings N."/>
            <person name="Sanchez A."/>
            <person name="Sanders M."/>
            <person name="Subramaniam C."/>
            <person name="Tay Y."/>
            <person name="Dear P."/>
            <person name="Doerig C."/>
            <person name="Gruber A."/>
            <person name="Parkinson J."/>
            <person name="Shirley M."/>
            <person name="Wan K.L."/>
            <person name="Berriman M."/>
            <person name="Tomley F."/>
            <person name="Pain A."/>
        </authorList>
    </citation>
    <scope>NUCLEOTIDE SEQUENCE [LARGE SCALE GENOMIC DNA]</scope>
    <source>
        <strain evidence="3">Weybridge</strain>
    </source>
</reference>
<dbReference type="GeneID" id="25337424"/>
<dbReference type="Proteomes" id="UP000030763">
    <property type="component" value="Unassembled WGS sequence"/>
</dbReference>
<accession>U6M9P0</accession>
<evidence type="ECO:0000256" key="1">
    <source>
        <dbReference type="SAM" id="MobiDB-lite"/>
    </source>
</evidence>
<name>U6M9P0_EIMMA</name>
<keyword evidence="4" id="KW-1185">Reference proteome</keyword>
<dbReference type="GO" id="GO:0005524">
    <property type="term" value="F:ATP binding"/>
    <property type="evidence" value="ECO:0007669"/>
    <property type="project" value="InterPro"/>
</dbReference>
<evidence type="ECO:0000313" key="3">
    <source>
        <dbReference type="EMBL" id="CDJ60741.1"/>
    </source>
</evidence>
<organism evidence="3 4">
    <name type="scientific">Eimeria maxima</name>
    <name type="common">Coccidian parasite</name>
    <dbReference type="NCBI Taxonomy" id="5804"/>
    <lineage>
        <taxon>Eukaryota</taxon>
        <taxon>Sar</taxon>
        <taxon>Alveolata</taxon>
        <taxon>Apicomplexa</taxon>
        <taxon>Conoidasida</taxon>
        <taxon>Coccidia</taxon>
        <taxon>Eucoccidiorida</taxon>
        <taxon>Eimeriorina</taxon>
        <taxon>Eimeriidae</taxon>
        <taxon>Eimeria</taxon>
    </lineage>
</organism>
<dbReference type="RefSeq" id="XP_013337391.1">
    <property type="nucleotide sequence ID" value="XM_013481937.1"/>
</dbReference>
<dbReference type="AlphaFoldDB" id="U6M9P0"/>
<feature type="domain" description="Protein kinase" evidence="2">
    <location>
        <begin position="142"/>
        <end position="446"/>
    </location>
</feature>
<sequence length="455" mass="49763">MEDDRATVETTVSADPHPDNSEVVHRGLASRALPSSISSILQKSGRLLKRGQERDDWGLCSLEDFEHALPPSLKEGKKSLAALASQLSGGPGKDLAQPYQLALAQALSNGSSENLVGMTISLQNLQPLDRSSTEAPLPKQDLLVTGVLGYYRWSLVVNTVDVETKKEFSVSIPIVSNSDVDKYDDNGLEQQVRVAAEEEKGALLQVCGSIPAKSAASQKGVAVPYYTGQVLRLDNIHTTGDFKIFNTVSVMGKVVGDISSVVSIAEGLEPNMKNYIAHRLLHIVLKLERSAVGHMQLGWRSLFLREDGSFVLGNFCSCAPFGEEKSRLSGLVQLIQEPSVLTRFVDSKRLVPDAKANLWNLGVLLFQLYTGTEHPYAEVVGPGWRSDPSAAAFQLLRMEIRSEMLIPQLERSKVPLRWGGLILRLLEPQSVNRITAFQLVQEFPDLIGPQSVAND</sequence>
<dbReference type="PROSITE" id="PS50011">
    <property type="entry name" value="PROTEIN_KINASE_DOM"/>
    <property type="match status" value="1"/>
</dbReference>
<proteinExistence type="predicted"/>
<dbReference type="EMBL" id="HG721919">
    <property type="protein sequence ID" value="CDJ60741.1"/>
    <property type="molecule type" value="Genomic_DNA"/>
</dbReference>
<dbReference type="Gene3D" id="1.10.510.10">
    <property type="entry name" value="Transferase(Phosphotransferase) domain 1"/>
    <property type="match status" value="1"/>
</dbReference>
<dbReference type="InterPro" id="IPR000719">
    <property type="entry name" value="Prot_kinase_dom"/>
</dbReference>
<dbReference type="OMA" id="DCTHASI"/>
<evidence type="ECO:0000313" key="4">
    <source>
        <dbReference type="Proteomes" id="UP000030763"/>
    </source>
</evidence>
<dbReference type="SUPFAM" id="SSF56112">
    <property type="entry name" value="Protein kinase-like (PK-like)"/>
    <property type="match status" value="1"/>
</dbReference>
<gene>
    <name evidence="3" type="ORF">EMWEY_00034380</name>
</gene>
<dbReference type="OrthoDB" id="3256376at2759"/>
<dbReference type="GO" id="GO:0004672">
    <property type="term" value="F:protein kinase activity"/>
    <property type="evidence" value="ECO:0007669"/>
    <property type="project" value="InterPro"/>
</dbReference>
<dbReference type="InterPro" id="IPR011009">
    <property type="entry name" value="Kinase-like_dom_sf"/>
</dbReference>
<protein>
    <recommendedName>
        <fullName evidence="2">Protein kinase domain-containing protein</fullName>
    </recommendedName>
</protein>
<reference evidence="3" key="2">
    <citation type="submission" date="2013-10" db="EMBL/GenBank/DDBJ databases">
        <authorList>
            <person name="Aslett M."/>
        </authorList>
    </citation>
    <scope>NUCLEOTIDE SEQUENCE [LARGE SCALE GENOMIC DNA]</scope>
    <source>
        <strain evidence="3">Weybridge</strain>
    </source>
</reference>
<evidence type="ECO:0000259" key="2">
    <source>
        <dbReference type="PROSITE" id="PS50011"/>
    </source>
</evidence>
<dbReference type="VEuPathDB" id="ToxoDB:EMWEY_00034380"/>
<feature type="region of interest" description="Disordered" evidence="1">
    <location>
        <begin position="1"/>
        <end position="22"/>
    </location>
</feature>